<dbReference type="Gene3D" id="2.130.10.10">
    <property type="entry name" value="YVTN repeat-like/Quinoprotein amine dehydrogenase"/>
    <property type="match status" value="1"/>
</dbReference>
<evidence type="ECO:0000256" key="6">
    <source>
        <dbReference type="ARBA" id="ARBA00022927"/>
    </source>
</evidence>
<sequence>MSTQDQSAPSAWRQFTFFDATPVRDSHDLANPPEIFKQKTSEISCIASTSLGTAVADIHGSIFLLNREFEVSKSWIAHSAGRVTHMVEHKKILITLGEEDTVRHPLLKIWDLGNPDKRTGTPLLMRSVKVQSGNRSHPVSTIAVSPALSYLAIGLGDGTVLLYRHLDQSIFSTSSNLATVPKPRSIHESPTEPITGLGFKEPDEENPNVYLFIVTTNHVLSYQITGKGSGNAPTVVDEVGSGLGCATMNWRESEVVVGRDEAVYICGTEGRGACYAYEGPKASVHVHRNYLVLISPPFAPSSSAASATVRNFALRNDSSAQEITKVTILDLENKFVAYSDTFTSGVREIFSANREIHLLFNDGRLTCLEEKPTSTKLDMLYRVSQYLLALNLAKTQNLEESSVANIHKQYGDHLYTKGDYDGAMQQYLKTIGHVQPSYVIRKFLDAQRIHNLATYLQDLHALGLANSDHTTLLLNTYTKLKDVNRLDSFIKTESRRSSGNDETDELPFDLDTAIRVCRQAGYFEHASYLAKKYDRHEDYLQIQIEDAGNYKDALAYLRRLGTEAAESNLARYGRAMLESLPEDTTQLLTDVCTSLAPLTIETDEHLSHAGRQPSSAGPSYLSYLALSRSPAPPTTTDAPPASAAPIQVSVSRQASLAHDDPRNGAATPPPITPSSSNLPIARVHTVKRPSPTLYFAHFIDDKDRFIRFLETVALKRWGQSLDSTTIAEVPSDPNEDAEAEKRDQIAVWNTLLELYLSYANTDSRASTFSELAIRLLKSEHLPFDPTHALILCSTQSFTPGLVLLWEKLGMYEDVLRFWMDKHREGSDSGASGEVIRCLRQYGDDHPHLYPLVLRFLTSTPELLSKHTSDITQLLEHVDAEGIMPPLAVVQVLSRNGVASIGLVKQWLMTRIKESREQIDTDQKLTESYRAETQNKLRLVEELSDPDHPKVFHVTQCSACKGQLDLPSVHFMCSHSYHQRCLGEHDTECPNCARNHGMIREIRRTNERLATQHDVFLSEVKEGGFAAVAAGFGRGIMNMSRLDDVAA</sequence>
<dbReference type="PANTHER" id="PTHR23323:SF24">
    <property type="entry name" value="VACUOLAR PROTEIN SORTING-ASSOCIATED PROTEIN 11 HOMOLOG"/>
    <property type="match status" value="1"/>
</dbReference>
<dbReference type="InterPro" id="IPR057308">
    <property type="entry name" value="CHCR_PEP5_VPS11"/>
</dbReference>
<dbReference type="Pfam" id="PF23341">
    <property type="entry name" value="PEP5_VPS11_N"/>
    <property type="match status" value="1"/>
</dbReference>
<dbReference type="InterPro" id="IPR011990">
    <property type="entry name" value="TPR-like_helical_dom_sf"/>
</dbReference>
<comment type="caution">
    <text evidence="14">The sequence shown here is derived from an EMBL/GenBank/DDBJ whole genome shotgun (WGS) entry which is preliminary data.</text>
</comment>
<accession>A0A4R0RXW7</accession>
<dbReference type="PROSITE" id="PS50089">
    <property type="entry name" value="ZF_RING_2"/>
    <property type="match status" value="1"/>
</dbReference>
<feature type="repeat" description="CHCR" evidence="11">
    <location>
        <begin position="427"/>
        <end position="585"/>
    </location>
</feature>
<evidence type="ECO:0000256" key="1">
    <source>
        <dbReference type="ARBA" id="ARBA00007070"/>
    </source>
</evidence>
<evidence type="ECO:0000256" key="12">
    <source>
        <dbReference type="SAM" id="MobiDB-lite"/>
    </source>
</evidence>
<dbReference type="InterPro" id="IPR000547">
    <property type="entry name" value="Clathrin_H-chain/VPS_repeat"/>
</dbReference>
<comment type="subunit">
    <text evidence="9">Component of the homotypic vacuole fusion and vacuole protein sorting (HOPS) complex. Component of the class C core vacuole/endosome tethering (CORVET) complex.</text>
</comment>
<evidence type="ECO:0000256" key="8">
    <source>
        <dbReference type="ARBA" id="ARBA00029433"/>
    </source>
</evidence>
<dbReference type="SUPFAM" id="SSF48371">
    <property type="entry name" value="ARM repeat"/>
    <property type="match status" value="1"/>
</dbReference>
<dbReference type="EMBL" id="RWJN01000082">
    <property type="protein sequence ID" value="TCD67894.1"/>
    <property type="molecule type" value="Genomic_DNA"/>
</dbReference>
<dbReference type="OrthoDB" id="26184at2759"/>
<keyword evidence="5" id="KW-0862">Zinc</keyword>
<feature type="region of interest" description="Disordered" evidence="12">
    <location>
        <begin position="626"/>
        <end position="678"/>
    </location>
</feature>
<dbReference type="GO" id="GO:0007033">
    <property type="term" value="P:vacuole organization"/>
    <property type="evidence" value="ECO:0007669"/>
    <property type="project" value="TreeGrafter"/>
</dbReference>
<protein>
    <recommendedName>
        <fullName evidence="9">E3 ubiquitin-protein ligase PEP5</fullName>
        <ecNumber evidence="9">2.3.2.27</ecNumber>
    </recommendedName>
</protein>
<keyword evidence="3" id="KW-0479">Metal-binding</keyword>
<dbReference type="GO" id="GO:0008270">
    <property type="term" value="F:zinc ion binding"/>
    <property type="evidence" value="ECO:0007669"/>
    <property type="project" value="UniProtKB-KW"/>
</dbReference>
<dbReference type="AlphaFoldDB" id="A0A4R0RXW7"/>
<dbReference type="Gene3D" id="1.25.40.10">
    <property type="entry name" value="Tetratricopeptide repeat domain"/>
    <property type="match status" value="1"/>
</dbReference>
<dbReference type="InterPro" id="IPR024763">
    <property type="entry name" value="VPS11_C"/>
</dbReference>
<dbReference type="SUPFAM" id="SSF50978">
    <property type="entry name" value="WD40 repeat-like"/>
    <property type="match status" value="1"/>
</dbReference>
<dbReference type="InterPro" id="IPR057307">
    <property type="entry name" value="PEP5_VPS11_N"/>
</dbReference>
<comment type="subcellular location">
    <subcellularLocation>
        <location evidence="8">Endomembrane system</location>
        <topology evidence="8">Peripheral membrane protein</topology>
        <orientation evidence="8">Cytoplasmic side</orientation>
    </subcellularLocation>
    <subcellularLocation>
        <location evidence="9">Vacuole membrane</location>
        <topology evidence="9">Peripheral membrane protein</topology>
        <orientation evidence="9">Cytoplasmic side</orientation>
    </subcellularLocation>
</comment>
<dbReference type="InterPro" id="IPR036322">
    <property type="entry name" value="WD40_repeat_dom_sf"/>
</dbReference>
<keyword evidence="9" id="KW-0833">Ubl conjugation pathway</keyword>
<keyword evidence="4 10" id="KW-0863">Zinc-finger</keyword>
<dbReference type="GO" id="GO:0007032">
    <property type="term" value="P:endosome organization"/>
    <property type="evidence" value="ECO:0007669"/>
    <property type="project" value="TreeGrafter"/>
</dbReference>
<dbReference type="InterPro" id="IPR016528">
    <property type="entry name" value="VPS11"/>
</dbReference>
<comment type="catalytic activity">
    <reaction evidence="9">
        <text>S-ubiquitinyl-[E2 ubiquitin-conjugating enzyme]-L-cysteine + [acceptor protein]-L-lysine = [E2 ubiquitin-conjugating enzyme]-L-cysteine + N(6)-ubiquitinyl-[acceptor protein]-L-lysine.</text>
        <dbReference type="EC" id="2.3.2.27"/>
    </reaction>
</comment>
<feature type="domain" description="RING-type" evidence="13">
    <location>
        <begin position="956"/>
        <end position="991"/>
    </location>
</feature>
<dbReference type="InterPro" id="IPR015943">
    <property type="entry name" value="WD40/YVTN_repeat-like_dom_sf"/>
</dbReference>
<dbReference type="GO" id="GO:0006904">
    <property type="term" value="P:vesicle docking involved in exocytosis"/>
    <property type="evidence" value="ECO:0007669"/>
    <property type="project" value="TreeGrafter"/>
</dbReference>
<evidence type="ECO:0000256" key="5">
    <source>
        <dbReference type="ARBA" id="ARBA00022833"/>
    </source>
</evidence>
<dbReference type="EC" id="2.3.2.27" evidence="9"/>
<dbReference type="GO" id="GO:0033263">
    <property type="term" value="C:CORVET complex"/>
    <property type="evidence" value="ECO:0007669"/>
    <property type="project" value="UniProtKB-UniRule"/>
</dbReference>
<keyword evidence="6 9" id="KW-0653">Protein transport</keyword>
<feature type="compositionally biased region" description="Low complexity" evidence="12">
    <location>
        <begin position="634"/>
        <end position="645"/>
    </location>
</feature>
<dbReference type="Pfam" id="PF23356">
    <property type="entry name" value="TPR_PEP5_VPS11"/>
    <property type="match status" value="2"/>
</dbReference>
<evidence type="ECO:0000256" key="2">
    <source>
        <dbReference type="ARBA" id="ARBA00022448"/>
    </source>
</evidence>
<keyword evidence="7 9" id="KW-0472">Membrane</keyword>
<evidence type="ECO:0000256" key="9">
    <source>
        <dbReference type="PIRNR" id="PIRNR007860"/>
    </source>
</evidence>
<evidence type="ECO:0000256" key="11">
    <source>
        <dbReference type="PROSITE-ProRule" id="PRU01006"/>
    </source>
</evidence>
<comment type="similarity">
    <text evidence="1 9">Belongs to the VPS11 family.</text>
</comment>
<evidence type="ECO:0000256" key="4">
    <source>
        <dbReference type="ARBA" id="ARBA00022771"/>
    </source>
</evidence>
<keyword evidence="2 9" id="KW-0813">Transport</keyword>
<proteinExistence type="inferred from homology"/>
<evidence type="ECO:0000256" key="7">
    <source>
        <dbReference type="ARBA" id="ARBA00023136"/>
    </source>
</evidence>
<dbReference type="GO" id="GO:0048284">
    <property type="term" value="P:organelle fusion"/>
    <property type="evidence" value="ECO:0007669"/>
    <property type="project" value="TreeGrafter"/>
</dbReference>
<feature type="region of interest" description="Disordered" evidence="12">
    <location>
        <begin position="181"/>
        <end position="200"/>
    </location>
</feature>
<evidence type="ECO:0000313" key="14">
    <source>
        <dbReference type="EMBL" id="TCD67894.1"/>
    </source>
</evidence>
<keyword evidence="9" id="KW-0926">Vacuole</keyword>
<dbReference type="GO" id="GO:0030674">
    <property type="term" value="F:protein-macromolecule adaptor activity"/>
    <property type="evidence" value="ECO:0007669"/>
    <property type="project" value="TreeGrafter"/>
</dbReference>
<dbReference type="GO" id="GO:0006886">
    <property type="term" value="P:intracellular protein transport"/>
    <property type="evidence" value="ECO:0007669"/>
    <property type="project" value="UniProtKB-UniRule"/>
</dbReference>
<dbReference type="PIRSF" id="PIRSF007860">
    <property type="entry name" value="VPS11"/>
    <property type="match status" value="1"/>
</dbReference>
<dbReference type="PANTHER" id="PTHR23323">
    <property type="entry name" value="VACUOLAR PROTEIN SORTING-ASSOCIATED PROTEIN"/>
    <property type="match status" value="1"/>
</dbReference>
<dbReference type="InterPro" id="IPR001841">
    <property type="entry name" value="Znf_RING"/>
</dbReference>
<evidence type="ECO:0000313" key="15">
    <source>
        <dbReference type="Proteomes" id="UP000292702"/>
    </source>
</evidence>
<keyword evidence="15" id="KW-1185">Reference proteome</keyword>
<dbReference type="Pfam" id="PF12451">
    <property type="entry name" value="VPS11_C"/>
    <property type="match status" value="1"/>
</dbReference>
<evidence type="ECO:0000256" key="10">
    <source>
        <dbReference type="PROSITE-ProRule" id="PRU00175"/>
    </source>
</evidence>
<dbReference type="PROSITE" id="PS50236">
    <property type="entry name" value="CHCR"/>
    <property type="match status" value="1"/>
</dbReference>
<dbReference type="SUPFAM" id="SSF57850">
    <property type="entry name" value="RING/U-box"/>
    <property type="match status" value="1"/>
</dbReference>
<organism evidence="14 15">
    <name type="scientific">Steccherinum ochraceum</name>
    <dbReference type="NCBI Taxonomy" id="92696"/>
    <lineage>
        <taxon>Eukaryota</taxon>
        <taxon>Fungi</taxon>
        <taxon>Dikarya</taxon>
        <taxon>Basidiomycota</taxon>
        <taxon>Agaricomycotina</taxon>
        <taxon>Agaricomycetes</taxon>
        <taxon>Polyporales</taxon>
        <taxon>Steccherinaceae</taxon>
        <taxon>Steccherinum</taxon>
    </lineage>
</organism>
<dbReference type="GO" id="GO:0061630">
    <property type="term" value="F:ubiquitin protein ligase activity"/>
    <property type="evidence" value="ECO:0007669"/>
    <property type="project" value="UniProtKB-EC"/>
</dbReference>
<dbReference type="Proteomes" id="UP000292702">
    <property type="component" value="Unassembled WGS sequence"/>
</dbReference>
<reference evidence="14 15" key="1">
    <citation type="submission" date="2018-11" db="EMBL/GenBank/DDBJ databases">
        <title>Genome assembly of Steccherinum ochraceum LE-BIN_3174, the white-rot fungus of the Steccherinaceae family (The Residual Polyporoid clade, Polyporales, Basidiomycota).</title>
        <authorList>
            <person name="Fedorova T.V."/>
            <person name="Glazunova O.A."/>
            <person name="Landesman E.O."/>
            <person name="Moiseenko K.V."/>
            <person name="Psurtseva N.V."/>
            <person name="Savinova O.S."/>
            <person name="Shakhova N.V."/>
            <person name="Tyazhelova T.V."/>
            <person name="Vasina D.V."/>
        </authorList>
    </citation>
    <scope>NUCLEOTIDE SEQUENCE [LARGE SCALE GENOMIC DNA]</scope>
    <source>
        <strain evidence="14 15">LE-BIN_3174</strain>
    </source>
</reference>
<gene>
    <name evidence="14" type="ORF">EIP91_011828</name>
</gene>
<name>A0A4R0RXW7_9APHY</name>
<evidence type="ECO:0000259" key="13">
    <source>
        <dbReference type="PROSITE" id="PS50089"/>
    </source>
</evidence>
<dbReference type="STRING" id="92696.A0A4R0RXW7"/>
<dbReference type="Pfam" id="PF17122">
    <property type="entry name" value="zf-C3H2C3"/>
    <property type="match status" value="1"/>
</dbReference>
<dbReference type="InterPro" id="IPR016024">
    <property type="entry name" value="ARM-type_fold"/>
</dbReference>
<evidence type="ECO:0000256" key="3">
    <source>
        <dbReference type="ARBA" id="ARBA00022723"/>
    </source>
</evidence>
<keyword evidence="9" id="KW-0808">Transferase</keyword>
<dbReference type="GO" id="GO:0000329">
    <property type="term" value="C:fungal-type vacuole membrane"/>
    <property type="evidence" value="ECO:0007669"/>
    <property type="project" value="UniProtKB-UniRule"/>
</dbReference>
<dbReference type="CDD" id="cd16688">
    <property type="entry name" value="RING-H2_Vps11"/>
    <property type="match status" value="1"/>
</dbReference>
<dbReference type="GO" id="GO:0030897">
    <property type="term" value="C:HOPS complex"/>
    <property type="evidence" value="ECO:0007669"/>
    <property type="project" value="UniProtKB-UniRule"/>
</dbReference>